<evidence type="ECO:0000256" key="3">
    <source>
        <dbReference type="ARBA" id="ARBA00007353"/>
    </source>
</evidence>
<evidence type="ECO:0000313" key="11">
    <source>
        <dbReference type="EMBL" id="MBY4797913.1"/>
    </source>
</evidence>
<comment type="catalytic activity">
    <reaction evidence="9">
        <text>adenosine + phosphate = alpha-D-ribose 1-phosphate + adenine</text>
        <dbReference type="Rhea" id="RHEA:27642"/>
        <dbReference type="ChEBI" id="CHEBI:16335"/>
        <dbReference type="ChEBI" id="CHEBI:16708"/>
        <dbReference type="ChEBI" id="CHEBI:43474"/>
        <dbReference type="ChEBI" id="CHEBI:57720"/>
        <dbReference type="EC" id="2.4.2.1"/>
    </reaction>
    <physiologicalReaction direction="left-to-right" evidence="9">
        <dbReference type="Rhea" id="RHEA:27643"/>
    </physiologicalReaction>
</comment>
<dbReference type="SUPFAM" id="SSF64438">
    <property type="entry name" value="CNF1/YfiH-like putative cysteine hydrolases"/>
    <property type="match status" value="1"/>
</dbReference>
<accession>A0ABS7MKL7</accession>
<evidence type="ECO:0000313" key="12">
    <source>
        <dbReference type="Proteomes" id="UP000700908"/>
    </source>
</evidence>
<comment type="function">
    <text evidence="2">Purine nucleoside enzyme that catalyzes the phosphorolysis of adenosine and inosine nucleosides, yielding D-ribose 1-phosphate and the respective free bases, adenine and hypoxanthine. Also catalyzes the phosphorolysis of S-methyl-5'-thioadenosine into adenine and S-methyl-5-thio-alpha-D-ribose 1-phosphate. Also has adenosine deaminase activity.</text>
</comment>
<comment type="catalytic activity">
    <reaction evidence="1">
        <text>inosine + phosphate = alpha-D-ribose 1-phosphate + hypoxanthine</text>
        <dbReference type="Rhea" id="RHEA:27646"/>
        <dbReference type="ChEBI" id="CHEBI:17368"/>
        <dbReference type="ChEBI" id="CHEBI:17596"/>
        <dbReference type="ChEBI" id="CHEBI:43474"/>
        <dbReference type="ChEBI" id="CHEBI:57720"/>
        <dbReference type="EC" id="2.4.2.1"/>
    </reaction>
    <physiologicalReaction direction="left-to-right" evidence="1">
        <dbReference type="Rhea" id="RHEA:27647"/>
    </physiologicalReaction>
</comment>
<dbReference type="Proteomes" id="UP000700908">
    <property type="component" value="Unassembled WGS sequence"/>
</dbReference>
<comment type="similarity">
    <text evidence="3">Belongs to the purine nucleoside phosphorylase YfiH/LACC1 family.</text>
</comment>
<dbReference type="Gene3D" id="3.60.140.10">
    <property type="entry name" value="CNF1/YfiH-like putative cysteine hydrolases"/>
    <property type="match status" value="1"/>
</dbReference>
<dbReference type="EMBL" id="JAIMFO010000007">
    <property type="protein sequence ID" value="MBY4797913.1"/>
    <property type="molecule type" value="Genomic_DNA"/>
</dbReference>
<reference evidence="11 12" key="1">
    <citation type="submission" date="2021-08" db="EMBL/GenBank/DDBJ databases">
        <title>Collinsella faecalis sp. nov. isolated from swine faeces.</title>
        <authorList>
            <person name="Oh B.S."/>
            <person name="Lee J.H."/>
        </authorList>
    </citation>
    <scope>NUCLEOTIDE SEQUENCE [LARGE SCALE GENOMIC DNA]</scope>
    <source>
        <strain evidence="11 12">AGMB00827</strain>
    </source>
</reference>
<keyword evidence="7" id="KW-0862">Zinc</keyword>
<dbReference type="Pfam" id="PF02578">
    <property type="entry name" value="Cu-oxidase_4"/>
    <property type="match status" value="1"/>
</dbReference>
<dbReference type="InterPro" id="IPR003730">
    <property type="entry name" value="Cu_polyphenol_OxRdtase"/>
</dbReference>
<evidence type="ECO:0000256" key="2">
    <source>
        <dbReference type="ARBA" id="ARBA00003215"/>
    </source>
</evidence>
<dbReference type="InterPro" id="IPR011324">
    <property type="entry name" value="Cytotoxic_necrot_fac-like_cat"/>
</dbReference>
<evidence type="ECO:0000256" key="8">
    <source>
        <dbReference type="ARBA" id="ARBA00047989"/>
    </source>
</evidence>
<evidence type="ECO:0000256" key="4">
    <source>
        <dbReference type="ARBA" id="ARBA00022679"/>
    </source>
</evidence>
<keyword evidence="5" id="KW-0479">Metal-binding</keyword>
<organism evidence="11 12">
    <name type="scientific">Collinsella ureilytica</name>
    <dbReference type="NCBI Taxonomy" id="2869515"/>
    <lineage>
        <taxon>Bacteria</taxon>
        <taxon>Bacillati</taxon>
        <taxon>Actinomycetota</taxon>
        <taxon>Coriobacteriia</taxon>
        <taxon>Coriobacteriales</taxon>
        <taxon>Coriobacteriaceae</taxon>
        <taxon>Collinsella</taxon>
    </lineage>
</organism>
<evidence type="ECO:0000256" key="9">
    <source>
        <dbReference type="ARBA" id="ARBA00048968"/>
    </source>
</evidence>
<dbReference type="PANTHER" id="PTHR30616">
    <property type="entry name" value="UNCHARACTERIZED PROTEIN YFIH"/>
    <property type="match status" value="1"/>
</dbReference>
<keyword evidence="4" id="KW-0808">Transferase</keyword>
<evidence type="ECO:0000256" key="10">
    <source>
        <dbReference type="ARBA" id="ARBA00049893"/>
    </source>
</evidence>
<comment type="catalytic activity">
    <reaction evidence="10">
        <text>S-methyl-5'-thioadenosine + phosphate = 5-(methylsulfanyl)-alpha-D-ribose 1-phosphate + adenine</text>
        <dbReference type="Rhea" id="RHEA:11852"/>
        <dbReference type="ChEBI" id="CHEBI:16708"/>
        <dbReference type="ChEBI" id="CHEBI:17509"/>
        <dbReference type="ChEBI" id="CHEBI:43474"/>
        <dbReference type="ChEBI" id="CHEBI:58533"/>
        <dbReference type="EC" id="2.4.2.28"/>
    </reaction>
    <physiologicalReaction direction="left-to-right" evidence="10">
        <dbReference type="Rhea" id="RHEA:11853"/>
    </physiologicalReaction>
</comment>
<dbReference type="InterPro" id="IPR038371">
    <property type="entry name" value="Cu_polyphenol_OxRdtase_sf"/>
</dbReference>
<keyword evidence="12" id="KW-1185">Reference proteome</keyword>
<dbReference type="PANTHER" id="PTHR30616:SF2">
    <property type="entry name" value="PURINE NUCLEOSIDE PHOSPHORYLASE LACC1"/>
    <property type="match status" value="1"/>
</dbReference>
<keyword evidence="6" id="KW-0378">Hydrolase</keyword>
<dbReference type="CDD" id="cd16833">
    <property type="entry name" value="YfiH"/>
    <property type="match status" value="1"/>
</dbReference>
<evidence type="ECO:0000256" key="7">
    <source>
        <dbReference type="ARBA" id="ARBA00022833"/>
    </source>
</evidence>
<sequence>MKRMCIGDLCCIAATESRLRFGFTERTGGVSAEPFLSLNLGEHVGDDPAAVLENRRRVLAAFGVEDAEDKLIVPRQVHGTNLVSITSSDAHELSAARRLARSGADGIICTAPGVPILLCFADCVPVILTLGAAFAVVHSGWRGTLARIAAGAALELARVTGCTPAEISAYIGPHIQGFEYAVSDDLAAQFFSEFRRAISPEHPGMINLSECIQEALCDVGVKKASIFDTKLSTASGTDRFFSYRAEAGTCGRHGAFAVLLPEA</sequence>
<evidence type="ECO:0000256" key="5">
    <source>
        <dbReference type="ARBA" id="ARBA00022723"/>
    </source>
</evidence>
<gene>
    <name evidence="11" type="ORF">K6V98_06065</name>
</gene>
<evidence type="ECO:0000256" key="6">
    <source>
        <dbReference type="ARBA" id="ARBA00022801"/>
    </source>
</evidence>
<proteinExistence type="inferred from homology"/>
<comment type="caution">
    <text evidence="11">The sequence shown here is derived from an EMBL/GenBank/DDBJ whole genome shotgun (WGS) entry which is preliminary data.</text>
</comment>
<comment type="catalytic activity">
    <reaction evidence="8">
        <text>adenosine + H2O + H(+) = inosine + NH4(+)</text>
        <dbReference type="Rhea" id="RHEA:24408"/>
        <dbReference type="ChEBI" id="CHEBI:15377"/>
        <dbReference type="ChEBI" id="CHEBI:15378"/>
        <dbReference type="ChEBI" id="CHEBI:16335"/>
        <dbReference type="ChEBI" id="CHEBI:17596"/>
        <dbReference type="ChEBI" id="CHEBI:28938"/>
        <dbReference type="EC" id="3.5.4.4"/>
    </reaction>
    <physiologicalReaction direction="left-to-right" evidence="8">
        <dbReference type="Rhea" id="RHEA:24409"/>
    </physiologicalReaction>
</comment>
<protein>
    <submittedName>
        <fullName evidence="11">Polyphenol oxidase family protein</fullName>
    </submittedName>
</protein>
<dbReference type="RefSeq" id="WP_222199812.1">
    <property type="nucleotide sequence ID" value="NZ_JAIMFO010000007.1"/>
</dbReference>
<name>A0ABS7MKL7_9ACTN</name>
<evidence type="ECO:0000256" key="1">
    <source>
        <dbReference type="ARBA" id="ARBA00000553"/>
    </source>
</evidence>